<dbReference type="GO" id="GO:0045944">
    <property type="term" value="P:positive regulation of transcription by RNA polymerase II"/>
    <property type="evidence" value="ECO:0007669"/>
    <property type="project" value="TreeGrafter"/>
</dbReference>
<dbReference type="InterPro" id="IPR009401">
    <property type="entry name" value="Med13_C"/>
</dbReference>
<evidence type="ECO:0000259" key="14">
    <source>
        <dbReference type="Pfam" id="PF11597"/>
    </source>
</evidence>
<protein>
    <recommendedName>
        <fullName evidence="3 11">Mediator of RNA polymerase II transcription subunit 13</fullName>
    </recommendedName>
    <alternativeName>
        <fullName evidence="10 11">Mediator complex subunit 13</fullName>
    </alternativeName>
</protein>
<dbReference type="GeneID" id="28737101"/>
<dbReference type="Pfam" id="PF18296">
    <property type="entry name" value="MID_MedPIWI"/>
    <property type="match status" value="1"/>
</dbReference>
<evidence type="ECO:0000256" key="11">
    <source>
        <dbReference type="RuleBase" id="RU364134"/>
    </source>
</evidence>
<evidence type="ECO:0000256" key="4">
    <source>
        <dbReference type="ARBA" id="ARBA00022491"/>
    </source>
</evidence>
<comment type="caution">
    <text evidence="16">The sequence shown here is derived from an EMBL/GenBank/DDBJ whole genome shotgun (WGS) entry which is preliminary data.</text>
</comment>
<feature type="region of interest" description="Disordered" evidence="12">
    <location>
        <begin position="486"/>
        <end position="605"/>
    </location>
</feature>
<dbReference type="EMBL" id="LFJN01000015">
    <property type="protein sequence ID" value="KPI39479.1"/>
    <property type="molecule type" value="Genomic_DNA"/>
</dbReference>
<reference evidence="16 17" key="1">
    <citation type="submission" date="2015-06" db="EMBL/GenBank/DDBJ databases">
        <title>Draft genome of the ant-associated black yeast Phialophora attae CBS 131958.</title>
        <authorList>
            <person name="Moreno L.F."/>
            <person name="Stielow B.J."/>
            <person name="de Hoog S."/>
            <person name="Vicente V.A."/>
            <person name="Weiss V.A."/>
            <person name="de Vries M."/>
            <person name="Cruz L.M."/>
            <person name="Souza E.M."/>
        </authorList>
    </citation>
    <scope>NUCLEOTIDE SEQUENCE [LARGE SCALE GENOMIC DNA]</scope>
    <source>
        <strain evidence="16 17">CBS 131958</strain>
    </source>
</reference>
<dbReference type="InterPro" id="IPR021643">
    <property type="entry name" value="Mediator_Med13_N"/>
</dbReference>
<comment type="similarity">
    <text evidence="2 11">Belongs to the Mediator complex subunit 13 family.</text>
</comment>
<comment type="subunit">
    <text evidence="11">Component of the SRB8-11 complex, which itself associates with the Mediator complex.</text>
</comment>
<evidence type="ECO:0000313" key="17">
    <source>
        <dbReference type="Proteomes" id="UP000038010"/>
    </source>
</evidence>
<evidence type="ECO:0000256" key="10">
    <source>
        <dbReference type="ARBA" id="ARBA00032008"/>
    </source>
</evidence>
<dbReference type="OrthoDB" id="103819at2759"/>
<dbReference type="GO" id="GO:0003713">
    <property type="term" value="F:transcription coactivator activity"/>
    <property type="evidence" value="ECO:0007669"/>
    <property type="project" value="TreeGrafter"/>
</dbReference>
<evidence type="ECO:0000256" key="5">
    <source>
        <dbReference type="ARBA" id="ARBA00023015"/>
    </source>
</evidence>
<comment type="function">
    <text evidence="9 11">Component of the SRB8-11 complex. The SRB8-11 complex is a regulatory module of the Mediator complex which is itself involved in regulation of basal and activated RNA polymerase II-dependent transcription. The SRB8-11 complex may be involved in the transcriptional repression of a subset of genes regulated by Mediator. It may inhibit the association of the Mediator complex with RNA polymerase II to form the holoenzyme complex.</text>
</comment>
<dbReference type="GO" id="GO:0016592">
    <property type="term" value="C:mediator complex"/>
    <property type="evidence" value="ECO:0007669"/>
    <property type="project" value="InterPro"/>
</dbReference>
<evidence type="ECO:0000256" key="8">
    <source>
        <dbReference type="ARBA" id="ARBA00023242"/>
    </source>
</evidence>
<dbReference type="PANTHER" id="PTHR48249">
    <property type="entry name" value="MEDIATOR OF RNA POLYMERASE II TRANSCRIPTION SUBUNIT 13"/>
    <property type="match status" value="1"/>
</dbReference>
<dbReference type="Pfam" id="PF06333">
    <property type="entry name" value="Med13_C"/>
    <property type="match status" value="1"/>
</dbReference>
<feature type="domain" description="Mediator complex subunit Med13 C-terminal" evidence="13">
    <location>
        <begin position="1020"/>
        <end position="1335"/>
    </location>
</feature>
<feature type="compositionally biased region" description="Basic and acidic residues" evidence="12">
    <location>
        <begin position="494"/>
        <end position="509"/>
    </location>
</feature>
<sequence length="1346" mass="146277">MTSTSDPLSNCSTNAIVLQDFGEIAYIVCTVSLPPQNGAQATSSESKLARLRSTQKQFREASILASTDTADLQLYTFYKKVDVMKDQRAILSKFGQILRSNSCTIAYKAAARAPDLFKPEHSKLYRLFVASVLASVKLDAVDNRRILPMGQRYHVIAHPVDHSSFFPQVLQSWALLRTDMQVVMSGHIIITVSAQRTMIPFVSTENEVQRLSDGALITAKITPVALAPSGQLAVFRNGYFGRMTEANKLSAVQRANLLHWQQVFATWAETESSVVVSADDVWMELVVPVYEQVFPEPSGSPNAAKPEPRQSMGLKTFFWPAKLCFSLNVAYGQPQQIPEANGSHDPVQFIIDWYENLANGDFGLNEASSAAVSDSDDGPLLGEDGAFDNPEVFQPFGPPTFPTGQTVYPTPPDAVMTHATPAMSAGDGLAATPLNASRLATEPHSAIQAETPLTADIHAADNNDSGMYDDDLFDEMPDDAFEQVTGADEPNWDFFDKPGGPEKDDKPPEATENEPDVMDTDLPNKPAASNGETLASPAVNEGNRAVDTTSPPAETRVDAEEPTSDVALHKSKQGLNHAPPADATASRRRSSVFDAVDEPKLTLDRDQRYAASGSFFFDRISRPSSPRRPEKLDQWLRRTPSATTSSDSDTDDDDISYAESNPDKDTATDRPMDDIEMQDAKAAEQEPDLQLIENDARIVFDLVSLSHTRASLEDAVIIGRPQGLPANFDKPNFRNDFASELVRQLTQTPLLRDQYGTSSAQIECGTRNDAVLSVGITDDKSTYSFLNQLQSIVPAAVNGKQQQPVGRLTRLGDPDIAMKRLEKPLSARLSVLPFWDVLGLQPVSKAKDVSALCIYPSIAGMRDNCSQFLDRVADAYTTCGLGQHTRGTIDGITTDGLISGDSGDHGMFLGPIRKVAQALSSESQPSGSLVIYIVAQSRSETAYIYASIASFAIRKHVAQQWAKRTDRLDVTIQVVPPGFISSPDELVVPCQGDYSSLALSVFGQVPSDQQDAPPGRSDFPLTLADGRETIRFGLDAGAVWPLSQDSVLHLAYSYSEDRRWLLAAWTDSKGALAMWMAYELKSMAIGPTRTPSEIIKDIWTVSTELMAKQRGKWELVVAKAGTYEAPEVNAWMTALNAQTTTPGKAKANLVLLSIEMTPTLRLFPQPEPLKTTIQQAYGTPASTPQGGVTSPEQIVAATPTPGGSNIINAPTPPDHSFDPNVDADLSITDPFETAWAIVLPFGINQAKDLLEMRPAVASGYLVKKTGGRNRDDEGLTMMGVHLVWPTPDPSATVAGQRERELEEYLSEYRGLVALAAARGVIDRESSCVPWHVHTAVSGATALGRLI</sequence>
<proteinExistence type="inferred from homology"/>
<accession>A0A0N0NLV5</accession>
<keyword evidence="7 11" id="KW-0804">Transcription</keyword>
<keyword evidence="17" id="KW-1185">Reference proteome</keyword>
<evidence type="ECO:0000256" key="2">
    <source>
        <dbReference type="ARBA" id="ARBA00009354"/>
    </source>
</evidence>
<feature type="compositionally biased region" description="Basic and acidic residues" evidence="12">
    <location>
        <begin position="661"/>
        <end position="671"/>
    </location>
</feature>
<dbReference type="RefSeq" id="XP_017999442.1">
    <property type="nucleotide sequence ID" value="XM_018145221.1"/>
</dbReference>
<evidence type="ECO:0000256" key="1">
    <source>
        <dbReference type="ARBA" id="ARBA00004123"/>
    </source>
</evidence>
<keyword evidence="6 11" id="KW-0010">Activator</keyword>
<feature type="domain" description="MID" evidence="15">
    <location>
        <begin position="847"/>
        <end position="1006"/>
    </location>
</feature>
<dbReference type="PANTHER" id="PTHR48249:SF3">
    <property type="entry name" value="MEDIATOR OF RNA POLYMERASE II TRANSCRIPTION SUBUNIT 13"/>
    <property type="match status" value="1"/>
</dbReference>
<keyword evidence="8 11" id="KW-0539">Nucleus</keyword>
<keyword evidence="4 11" id="KW-0678">Repressor</keyword>
<evidence type="ECO:0000256" key="12">
    <source>
        <dbReference type="SAM" id="MobiDB-lite"/>
    </source>
</evidence>
<dbReference type="Pfam" id="PF11597">
    <property type="entry name" value="Med13_N"/>
    <property type="match status" value="1"/>
</dbReference>
<dbReference type="STRING" id="1664694.A0A0N0NLV5"/>
<dbReference type="VEuPathDB" id="FungiDB:AB675_5040"/>
<dbReference type="InterPro" id="IPR041285">
    <property type="entry name" value="MID_MedPIWI"/>
</dbReference>
<evidence type="ECO:0000256" key="3">
    <source>
        <dbReference type="ARBA" id="ARBA00019618"/>
    </source>
</evidence>
<feature type="domain" description="Mediator complex subunit Med13 N-terminal" evidence="14">
    <location>
        <begin position="7"/>
        <end position="326"/>
    </location>
</feature>
<dbReference type="InterPro" id="IPR051139">
    <property type="entry name" value="Mediator_complx_sub13"/>
</dbReference>
<evidence type="ECO:0000313" key="16">
    <source>
        <dbReference type="EMBL" id="KPI39479.1"/>
    </source>
</evidence>
<evidence type="ECO:0000256" key="9">
    <source>
        <dbReference type="ARBA" id="ARBA00025661"/>
    </source>
</evidence>
<evidence type="ECO:0000256" key="6">
    <source>
        <dbReference type="ARBA" id="ARBA00023159"/>
    </source>
</evidence>
<evidence type="ECO:0000256" key="7">
    <source>
        <dbReference type="ARBA" id="ARBA00023163"/>
    </source>
</evidence>
<feature type="region of interest" description="Disordered" evidence="12">
    <location>
        <begin position="618"/>
        <end position="671"/>
    </location>
</feature>
<dbReference type="Proteomes" id="UP000038010">
    <property type="component" value="Unassembled WGS sequence"/>
</dbReference>
<organism evidence="16 17">
    <name type="scientific">Cyphellophora attinorum</name>
    <dbReference type="NCBI Taxonomy" id="1664694"/>
    <lineage>
        <taxon>Eukaryota</taxon>
        <taxon>Fungi</taxon>
        <taxon>Dikarya</taxon>
        <taxon>Ascomycota</taxon>
        <taxon>Pezizomycotina</taxon>
        <taxon>Eurotiomycetes</taxon>
        <taxon>Chaetothyriomycetidae</taxon>
        <taxon>Chaetothyriales</taxon>
        <taxon>Cyphellophoraceae</taxon>
        <taxon>Cyphellophora</taxon>
    </lineage>
</organism>
<comment type="subcellular location">
    <subcellularLocation>
        <location evidence="1 11">Nucleus</location>
    </subcellularLocation>
</comment>
<evidence type="ECO:0000259" key="15">
    <source>
        <dbReference type="Pfam" id="PF18296"/>
    </source>
</evidence>
<name>A0A0N0NLV5_9EURO</name>
<gene>
    <name evidence="16" type="ORF">AB675_5040</name>
</gene>
<keyword evidence="5 11" id="KW-0805">Transcription regulation</keyword>
<feature type="compositionally biased region" description="Basic and acidic residues" evidence="12">
    <location>
        <begin position="627"/>
        <end position="636"/>
    </location>
</feature>
<evidence type="ECO:0000259" key="13">
    <source>
        <dbReference type="Pfam" id="PF06333"/>
    </source>
</evidence>